<evidence type="ECO:0000259" key="2">
    <source>
        <dbReference type="Pfam" id="PF00561"/>
    </source>
</evidence>
<dbReference type="GeneID" id="60808231"/>
<evidence type="ECO:0000313" key="3">
    <source>
        <dbReference type="EMBL" id="MBB3116209.1"/>
    </source>
</evidence>
<name>A0A8H9Y7I0_9CORY</name>
<feature type="domain" description="AB hydrolase-1" evidence="2">
    <location>
        <begin position="49"/>
        <end position="305"/>
    </location>
</feature>
<dbReference type="GO" id="GO:0016020">
    <property type="term" value="C:membrane"/>
    <property type="evidence" value="ECO:0007669"/>
    <property type="project" value="TreeGrafter"/>
</dbReference>
<sequence length="327" mass="35536">MDTPDLPSVTPPASEPHLPDVPVPGAESVFVHTRGIRLHVAVRGPRNAPLVLFIHGFGGGCFDWRELIPALGDAPFRLAAVDMRGYGRSDKTPRGYDLTTAASDMCGTIRALGHAEATVVGHGEGGLVGWTMAAHEPRRVSSLVTVASAHPLVLARTMLTRPFSQWSRLRDSLYAQLPRLPERTLTADDAKAVAVSFRRQVAPGFRTTPLCRVHEDLRRTAMLVDKVAHLSCEYRRWTVRSHLRREGSVFDRTFPARTLAPVLCLDGSMDPAYDARIAEAGAARGGPGSRVKLLYGVGHFPHIEDAPTVAAVLREWLGVDAPDTLAD</sequence>
<dbReference type="InterPro" id="IPR000639">
    <property type="entry name" value="Epox_hydrolase-like"/>
</dbReference>
<dbReference type="InterPro" id="IPR000073">
    <property type="entry name" value="AB_hydrolase_1"/>
</dbReference>
<dbReference type="InterPro" id="IPR029058">
    <property type="entry name" value="AB_hydrolase_fold"/>
</dbReference>
<accession>A0A8H9Y7I0</accession>
<gene>
    <name evidence="3" type="ORF">FHU32_001436</name>
</gene>
<dbReference type="PRINTS" id="PR00111">
    <property type="entry name" value="ABHYDROLASE"/>
</dbReference>
<feature type="compositionally biased region" description="Pro residues" evidence="1">
    <location>
        <begin position="9"/>
        <end position="22"/>
    </location>
</feature>
<dbReference type="InterPro" id="IPR050266">
    <property type="entry name" value="AB_hydrolase_sf"/>
</dbReference>
<dbReference type="RefSeq" id="WP_010266380.1">
    <property type="nucleotide sequence ID" value="NZ_AENJ01000084.1"/>
</dbReference>
<proteinExistence type="predicted"/>
<dbReference type="EMBL" id="JACHWT010000005">
    <property type="protein sequence ID" value="MBB3116209.1"/>
    <property type="molecule type" value="Genomic_DNA"/>
</dbReference>
<organism evidence="3 4">
    <name type="scientific">Corynebacterium bovis DSM 20582 = CIP 54.80</name>
    <dbReference type="NCBI Taxonomy" id="927655"/>
    <lineage>
        <taxon>Bacteria</taxon>
        <taxon>Bacillati</taxon>
        <taxon>Actinomycetota</taxon>
        <taxon>Actinomycetes</taxon>
        <taxon>Mycobacteriales</taxon>
        <taxon>Corynebacteriaceae</taxon>
        <taxon>Corynebacterium</taxon>
    </lineage>
</organism>
<dbReference type="Gene3D" id="3.40.50.1820">
    <property type="entry name" value="alpha/beta hydrolase"/>
    <property type="match status" value="1"/>
</dbReference>
<protein>
    <submittedName>
        <fullName evidence="3">Pimeloyl-ACP methyl ester carboxylesterase</fullName>
    </submittedName>
</protein>
<dbReference type="PANTHER" id="PTHR43798">
    <property type="entry name" value="MONOACYLGLYCEROL LIPASE"/>
    <property type="match status" value="1"/>
</dbReference>
<dbReference type="Proteomes" id="UP000612712">
    <property type="component" value="Unassembled WGS sequence"/>
</dbReference>
<dbReference type="AlphaFoldDB" id="A0A8H9Y7I0"/>
<feature type="region of interest" description="Disordered" evidence="1">
    <location>
        <begin position="1"/>
        <end position="22"/>
    </location>
</feature>
<dbReference type="PANTHER" id="PTHR43798:SF33">
    <property type="entry name" value="HYDROLASE, PUTATIVE (AFU_ORTHOLOGUE AFUA_2G14860)-RELATED"/>
    <property type="match status" value="1"/>
</dbReference>
<dbReference type="Pfam" id="PF00561">
    <property type="entry name" value="Abhydrolase_1"/>
    <property type="match status" value="1"/>
</dbReference>
<evidence type="ECO:0000256" key="1">
    <source>
        <dbReference type="SAM" id="MobiDB-lite"/>
    </source>
</evidence>
<dbReference type="PRINTS" id="PR00412">
    <property type="entry name" value="EPOXHYDRLASE"/>
</dbReference>
<dbReference type="GO" id="GO:0046464">
    <property type="term" value="P:acylglycerol catabolic process"/>
    <property type="evidence" value="ECO:0007669"/>
    <property type="project" value="TreeGrafter"/>
</dbReference>
<reference evidence="3" key="1">
    <citation type="submission" date="2020-08" db="EMBL/GenBank/DDBJ databases">
        <title>Sequencing the genomes of 1000 actinobacteria strains.</title>
        <authorList>
            <person name="Klenk H.-P."/>
        </authorList>
    </citation>
    <scope>NUCLEOTIDE SEQUENCE</scope>
    <source>
        <strain evidence="3">DSM 20582</strain>
    </source>
</reference>
<evidence type="ECO:0000313" key="4">
    <source>
        <dbReference type="Proteomes" id="UP000612712"/>
    </source>
</evidence>
<comment type="caution">
    <text evidence="3">The sequence shown here is derived from an EMBL/GenBank/DDBJ whole genome shotgun (WGS) entry which is preliminary data.</text>
</comment>
<dbReference type="GO" id="GO:0047372">
    <property type="term" value="F:monoacylglycerol lipase activity"/>
    <property type="evidence" value="ECO:0007669"/>
    <property type="project" value="TreeGrafter"/>
</dbReference>
<dbReference type="SUPFAM" id="SSF53474">
    <property type="entry name" value="alpha/beta-Hydrolases"/>
    <property type="match status" value="1"/>
</dbReference>